<dbReference type="AlphaFoldDB" id="A0AAV9CBR9"/>
<dbReference type="Proteomes" id="UP001180020">
    <property type="component" value="Unassembled WGS sequence"/>
</dbReference>
<feature type="compositionally biased region" description="Pro residues" evidence="1">
    <location>
        <begin position="1"/>
        <end position="18"/>
    </location>
</feature>
<dbReference type="EMBL" id="JAUJYO010000020">
    <property type="protein sequence ID" value="KAK1286202.1"/>
    <property type="molecule type" value="Genomic_DNA"/>
</dbReference>
<accession>A0AAV9CBR9</accession>
<protein>
    <submittedName>
        <fullName evidence="2">Uncharacterized protein</fullName>
    </submittedName>
</protein>
<name>A0AAV9CBR9_ACOCL</name>
<evidence type="ECO:0000313" key="2">
    <source>
        <dbReference type="EMBL" id="KAK1286202.1"/>
    </source>
</evidence>
<comment type="caution">
    <text evidence="2">The sequence shown here is derived from an EMBL/GenBank/DDBJ whole genome shotgun (WGS) entry which is preliminary data.</text>
</comment>
<evidence type="ECO:0000313" key="3">
    <source>
        <dbReference type="Proteomes" id="UP001180020"/>
    </source>
</evidence>
<feature type="region of interest" description="Disordered" evidence="1">
    <location>
        <begin position="1"/>
        <end position="67"/>
    </location>
</feature>
<feature type="compositionally biased region" description="Polar residues" evidence="1">
    <location>
        <begin position="48"/>
        <end position="59"/>
    </location>
</feature>
<keyword evidence="3" id="KW-1185">Reference proteome</keyword>
<sequence>MHETPPAPSPPSPSPSPTIPTDSVPTGSVPNRPHRHHRRRPRHPHLQSLPSTGQLSTAGSPSRSPPSDLLSYICHLFSWEFG</sequence>
<proteinExistence type="predicted"/>
<reference evidence="2" key="2">
    <citation type="submission" date="2023-06" db="EMBL/GenBank/DDBJ databases">
        <authorList>
            <person name="Ma L."/>
            <person name="Liu K.-W."/>
            <person name="Li Z."/>
            <person name="Hsiao Y.-Y."/>
            <person name="Qi Y."/>
            <person name="Fu T."/>
            <person name="Tang G."/>
            <person name="Zhang D."/>
            <person name="Sun W.-H."/>
            <person name="Liu D.-K."/>
            <person name="Li Y."/>
            <person name="Chen G.-Z."/>
            <person name="Liu X.-D."/>
            <person name="Liao X.-Y."/>
            <person name="Jiang Y.-T."/>
            <person name="Yu X."/>
            <person name="Hao Y."/>
            <person name="Huang J."/>
            <person name="Zhao X.-W."/>
            <person name="Ke S."/>
            <person name="Chen Y.-Y."/>
            <person name="Wu W.-L."/>
            <person name="Hsu J.-L."/>
            <person name="Lin Y.-F."/>
            <person name="Huang M.-D."/>
            <person name="Li C.-Y."/>
            <person name="Huang L."/>
            <person name="Wang Z.-W."/>
            <person name="Zhao X."/>
            <person name="Zhong W.-Y."/>
            <person name="Peng D.-H."/>
            <person name="Ahmad S."/>
            <person name="Lan S."/>
            <person name="Zhang J.-S."/>
            <person name="Tsai W.-C."/>
            <person name="Van De Peer Y."/>
            <person name="Liu Z.-J."/>
        </authorList>
    </citation>
    <scope>NUCLEOTIDE SEQUENCE</scope>
    <source>
        <strain evidence="2">CP</strain>
        <tissue evidence="2">Leaves</tissue>
    </source>
</reference>
<gene>
    <name evidence="2" type="ORF">QJS10_CPB20g00807</name>
</gene>
<reference evidence="2" key="1">
    <citation type="journal article" date="2023" name="Nat. Commun.">
        <title>Diploid and tetraploid genomes of Acorus and the evolution of monocots.</title>
        <authorList>
            <person name="Ma L."/>
            <person name="Liu K.W."/>
            <person name="Li Z."/>
            <person name="Hsiao Y.Y."/>
            <person name="Qi Y."/>
            <person name="Fu T."/>
            <person name="Tang G.D."/>
            <person name="Zhang D."/>
            <person name="Sun W.H."/>
            <person name="Liu D.K."/>
            <person name="Li Y."/>
            <person name="Chen G.Z."/>
            <person name="Liu X.D."/>
            <person name="Liao X.Y."/>
            <person name="Jiang Y.T."/>
            <person name="Yu X."/>
            <person name="Hao Y."/>
            <person name="Huang J."/>
            <person name="Zhao X.W."/>
            <person name="Ke S."/>
            <person name="Chen Y.Y."/>
            <person name="Wu W.L."/>
            <person name="Hsu J.L."/>
            <person name="Lin Y.F."/>
            <person name="Huang M.D."/>
            <person name="Li C.Y."/>
            <person name="Huang L."/>
            <person name="Wang Z.W."/>
            <person name="Zhao X."/>
            <person name="Zhong W.Y."/>
            <person name="Peng D.H."/>
            <person name="Ahmad S."/>
            <person name="Lan S."/>
            <person name="Zhang J.S."/>
            <person name="Tsai W.C."/>
            <person name="Van de Peer Y."/>
            <person name="Liu Z.J."/>
        </authorList>
    </citation>
    <scope>NUCLEOTIDE SEQUENCE</scope>
    <source>
        <strain evidence="2">CP</strain>
    </source>
</reference>
<feature type="compositionally biased region" description="Basic residues" evidence="1">
    <location>
        <begin position="32"/>
        <end position="45"/>
    </location>
</feature>
<evidence type="ECO:0000256" key="1">
    <source>
        <dbReference type="SAM" id="MobiDB-lite"/>
    </source>
</evidence>
<organism evidence="2 3">
    <name type="scientific">Acorus calamus</name>
    <name type="common">Sweet flag</name>
    <dbReference type="NCBI Taxonomy" id="4465"/>
    <lineage>
        <taxon>Eukaryota</taxon>
        <taxon>Viridiplantae</taxon>
        <taxon>Streptophyta</taxon>
        <taxon>Embryophyta</taxon>
        <taxon>Tracheophyta</taxon>
        <taxon>Spermatophyta</taxon>
        <taxon>Magnoliopsida</taxon>
        <taxon>Liliopsida</taxon>
        <taxon>Acoraceae</taxon>
        <taxon>Acorus</taxon>
    </lineage>
</organism>